<reference evidence="2 3" key="1">
    <citation type="submission" date="2020-08" db="EMBL/GenBank/DDBJ databases">
        <title>Genomic Encyclopedia of Type Strains, Phase IV (KMG-IV): sequencing the most valuable type-strain genomes for metagenomic binning, comparative biology and taxonomic classification.</title>
        <authorList>
            <person name="Goeker M."/>
        </authorList>
    </citation>
    <scope>NUCLEOTIDE SEQUENCE [LARGE SCALE GENOMIC DNA]</scope>
    <source>
        <strain evidence="2 3">DSM 17976</strain>
    </source>
</reference>
<evidence type="ECO:0000313" key="3">
    <source>
        <dbReference type="Proteomes" id="UP000541352"/>
    </source>
</evidence>
<dbReference type="Proteomes" id="UP000541352">
    <property type="component" value="Unassembled WGS sequence"/>
</dbReference>
<dbReference type="EMBL" id="JACIBY010000014">
    <property type="protein sequence ID" value="MBB3841139.1"/>
    <property type="molecule type" value="Genomic_DNA"/>
</dbReference>
<evidence type="ECO:0000256" key="1">
    <source>
        <dbReference type="SAM" id="Phobius"/>
    </source>
</evidence>
<evidence type="ECO:0000313" key="2">
    <source>
        <dbReference type="EMBL" id="MBB3841139.1"/>
    </source>
</evidence>
<keyword evidence="1" id="KW-1133">Transmembrane helix</keyword>
<sequence>MKFTDRVLRNPLTSLIGVAFAIAGVMLLKWSDDLSEASRVFLAIICFVIAMTGLGWRDNSLLRVLQFFKNKTPVFVVSSIAFLGVSSCVSNRHILEELRAFRAQQEAITNNYNIQIDEINKKFIDEKVQSMADDDLLNYVEQLANPKPVQSPTKRKN</sequence>
<protein>
    <submittedName>
        <fullName evidence="2">Uncharacterized protein</fullName>
    </submittedName>
</protein>
<gene>
    <name evidence="2" type="ORF">FHS57_005160</name>
</gene>
<keyword evidence="1" id="KW-0472">Membrane</keyword>
<name>A0A7W6ESW8_9BACT</name>
<feature type="transmembrane region" description="Helical" evidence="1">
    <location>
        <begin position="37"/>
        <end position="56"/>
    </location>
</feature>
<keyword evidence="3" id="KW-1185">Reference proteome</keyword>
<proteinExistence type="predicted"/>
<organism evidence="2 3">
    <name type="scientific">Runella defluvii</name>
    <dbReference type="NCBI Taxonomy" id="370973"/>
    <lineage>
        <taxon>Bacteria</taxon>
        <taxon>Pseudomonadati</taxon>
        <taxon>Bacteroidota</taxon>
        <taxon>Cytophagia</taxon>
        <taxon>Cytophagales</taxon>
        <taxon>Spirosomataceae</taxon>
        <taxon>Runella</taxon>
    </lineage>
</organism>
<feature type="transmembrane region" description="Helical" evidence="1">
    <location>
        <begin position="12"/>
        <end position="31"/>
    </location>
</feature>
<comment type="caution">
    <text evidence="2">The sequence shown here is derived from an EMBL/GenBank/DDBJ whole genome shotgun (WGS) entry which is preliminary data.</text>
</comment>
<dbReference type="AlphaFoldDB" id="A0A7W6ESW8"/>
<dbReference type="RefSeq" id="WP_183978615.1">
    <property type="nucleotide sequence ID" value="NZ_JACIBY010000014.1"/>
</dbReference>
<accession>A0A7W6ESW8</accession>
<keyword evidence="1" id="KW-0812">Transmembrane</keyword>